<dbReference type="Proteomes" id="UP000525389">
    <property type="component" value="Unassembled WGS sequence"/>
</dbReference>
<gene>
    <name evidence="6" type="ORF">HNQ09_003216</name>
</gene>
<name>A0A7W8GHL1_9DEIO</name>
<accession>A0A7W8GHL1</accession>
<dbReference type="PANTHER" id="PTHR43037">
    <property type="entry name" value="UNNAMED PRODUCT-RELATED"/>
    <property type="match status" value="1"/>
</dbReference>
<dbReference type="RefSeq" id="WP_184031284.1">
    <property type="nucleotide sequence ID" value="NZ_JACHFN010000015.1"/>
</dbReference>
<keyword evidence="7" id="KW-1185">Reference proteome</keyword>
<dbReference type="SUPFAM" id="SSF53474">
    <property type="entry name" value="alpha/beta-Hydrolases"/>
    <property type="match status" value="1"/>
</dbReference>
<dbReference type="Gene3D" id="3.40.50.1820">
    <property type="entry name" value="alpha/beta hydrolase"/>
    <property type="match status" value="1"/>
</dbReference>
<dbReference type="EMBL" id="JACHFN010000015">
    <property type="protein sequence ID" value="MBB5235755.1"/>
    <property type="molecule type" value="Genomic_DNA"/>
</dbReference>
<dbReference type="InterPro" id="IPR010126">
    <property type="entry name" value="Esterase_phb"/>
</dbReference>
<evidence type="ECO:0000259" key="5">
    <source>
        <dbReference type="Pfam" id="PF13290"/>
    </source>
</evidence>
<evidence type="ECO:0000313" key="6">
    <source>
        <dbReference type="EMBL" id="MBB5235755.1"/>
    </source>
</evidence>
<feature type="domain" description="GH29D-like beta-sandwich" evidence="5">
    <location>
        <begin position="356"/>
        <end position="424"/>
    </location>
</feature>
<dbReference type="Pfam" id="PF13290">
    <property type="entry name" value="CHB_HEX_C_1"/>
    <property type="match status" value="1"/>
</dbReference>
<comment type="caution">
    <text evidence="6">The sequence shown here is derived from an EMBL/GenBank/DDBJ whole genome shotgun (WGS) entry which is preliminary data.</text>
</comment>
<dbReference type="Pfam" id="PF10503">
    <property type="entry name" value="Esterase_PHB"/>
    <property type="match status" value="1"/>
</dbReference>
<feature type="region of interest" description="Disordered" evidence="3">
    <location>
        <begin position="256"/>
        <end position="280"/>
    </location>
</feature>
<dbReference type="PANTHER" id="PTHR43037:SF1">
    <property type="entry name" value="BLL1128 PROTEIN"/>
    <property type="match status" value="1"/>
</dbReference>
<evidence type="ECO:0000313" key="7">
    <source>
        <dbReference type="Proteomes" id="UP000525389"/>
    </source>
</evidence>
<feature type="signal peptide" evidence="4">
    <location>
        <begin position="1"/>
        <end position="20"/>
    </location>
</feature>
<dbReference type="NCBIfam" id="TIGR01840">
    <property type="entry name" value="esterase_phb"/>
    <property type="match status" value="1"/>
</dbReference>
<dbReference type="PROSITE" id="PS51257">
    <property type="entry name" value="PROKAR_LIPOPROTEIN"/>
    <property type="match status" value="1"/>
</dbReference>
<dbReference type="GO" id="GO:0005576">
    <property type="term" value="C:extracellular region"/>
    <property type="evidence" value="ECO:0007669"/>
    <property type="project" value="InterPro"/>
</dbReference>
<proteinExistence type="predicted"/>
<organism evidence="6 7">
    <name type="scientific">Deinococcus budaensis</name>
    <dbReference type="NCBI Taxonomy" id="1665626"/>
    <lineage>
        <taxon>Bacteria</taxon>
        <taxon>Thermotogati</taxon>
        <taxon>Deinococcota</taxon>
        <taxon>Deinococci</taxon>
        <taxon>Deinococcales</taxon>
        <taxon>Deinococcaceae</taxon>
        <taxon>Deinococcus</taxon>
    </lineage>
</organism>
<sequence length="618" mass="61431">MKRSLPLLPVSLLSVSLLLAACSQAPSAAAPGSGLRAQALGTSVTGSATGGGVTRNYTLYTPPAGADAPRPLVVMLHGCTQSPTDFAAGTRMNDLADQKGFLVVYPEQPGSANQNKCWNWFEPAHQARGQGEPAAIKAIVDAVKGRTAVDGSRVYVAGLSAGAAMSVIMGATYPDVFSAIGVGAGLEYKAATSTSAAFTAMNSGGPNPDTQGTAAYNAMGTAKRNVRAIVFHGTSDYTVSPVNGDQVAAQWVQTNDLTDDGADNGSKATSQVTSSSGTVSGGRAYTVKTYAGGVVELWNVTGMGHAWSGGSTAGTYTDPGGPDASAELWRFFSAGTTTPPPSGGTDTTAPILTVSPAPGSYAGPLTVTFSINEGGTVYATTDGSDPRTSATRTTLPGGGSLTLNASATVRAYAVDTAGNASAVQDLAYTVTAATTTTTTAFSSVVAEDGYVAANSKTATTGGYVVASGGISVGDNADAPWKGVLSFDTFGLPDGATVTGAKLTLRYSLAPNGNPWAGGATLNADLRAGCLGAGCALATDDYTAAVTAAGAASLAAPAGTGAGTVLSVPLNAAALSAVNRTGRTQVRLSFAGGTAGGNGLSDYATFGEGTQATLEVTYR</sequence>
<feature type="chain" id="PRO_5031418544" evidence="4">
    <location>
        <begin position="21"/>
        <end position="618"/>
    </location>
</feature>
<feature type="compositionally biased region" description="Low complexity" evidence="3">
    <location>
        <begin position="269"/>
        <end position="280"/>
    </location>
</feature>
<dbReference type="AlphaFoldDB" id="A0A7W8GHL1"/>
<keyword evidence="2" id="KW-0378">Hydrolase</keyword>
<evidence type="ECO:0000256" key="4">
    <source>
        <dbReference type="SAM" id="SignalP"/>
    </source>
</evidence>
<dbReference type="InterPro" id="IPR059177">
    <property type="entry name" value="GH29D-like_dom"/>
</dbReference>
<evidence type="ECO:0000256" key="3">
    <source>
        <dbReference type="SAM" id="MobiDB-lite"/>
    </source>
</evidence>
<dbReference type="InterPro" id="IPR050955">
    <property type="entry name" value="Plant_Biomass_Hydrol_Est"/>
</dbReference>
<evidence type="ECO:0000256" key="2">
    <source>
        <dbReference type="ARBA" id="ARBA00022801"/>
    </source>
</evidence>
<dbReference type="InterPro" id="IPR029058">
    <property type="entry name" value="AB_hydrolase_fold"/>
</dbReference>
<dbReference type="GO" id="GO:0016787">
    <property type="term" value="F:hydrolase activity"/>
    <property type="evidence" value="ECO:0007669"/>
    <property type="project" value="UniProtKB-KW"/>
</dbReference>
<reference evidence="6 7" key="1">
    <citation type="submission" date="2020-08" db="EMBL/GenBank/DDBJ databases">
        <title>Genomic Encyclopedia of Type Strains, Phase IV (KMG-IV): sequencing the most valuable type-strain genomes for metagenomic binning, comparative biology and taxonomic classification.</title>
        <authorList>
            <person name="Goeker M."/>
        </authorList>
    </citation>
    <scope>NUCLEOTIDE SEQUENCE [LARGE SCALE GENOMIC DNA]</scope>
    <source>
        <strain evidence="6 7">DSM 101791</strain>
    </source>
</reference>
<protein>
    <submittedName>
        <fullName evidence="6">Poly(Hydroxyalkanoate) depolymerase family esterase</fullName>
    </submittedName>
</protein>
<evidence type="ECO:0000256" key="1">
    <source>
        <dbReference type="ARBA" id="ARBA00022729"/>
    </source>
</evidence>
<keyword evidence="1 4" id="KW-0732">Signal</keyword>